<dbReference type="STRING" id="307972.A0A2G8KMR6"/>
<feature type="region of interest" description="Disordered" evidence="2">
    <location>
        <begin position="981"/>
        <end position="1000"/>
    </location>
</feature>
<dbReference type="Pfam" id="PF02494">
    <property type="entry name" value="HYR"/>
    <property type="match status" value="10"/>
</dbReference>
<feature type="domain" description="HYR" evidence="4">
    <location>
        <begin position="347"/>
        <end position="432"/>
    </location>
</feature>
<evidence type="ECO:0000313" key="5">
    <source>
        <dbReference type="EMBL" id="PIK49309.1"/>
    </source>
</evidence>
<dbReference type="EMBL" id="MRZV01000472">
    <property type="protein sequence ID" value="PIK49309.1"/>
    <property type="molecule type" value="Genomic_DNA"/>
</dbReference>
<evidence type="ECO:0000256" key="3">
    <source>
        <dbReference type="SAM" id="Phobius"/>
    </source>
</evidence>
<sequence length="1044" mass="113415">MIHIPFCPSSALVDTVPPTISDCPDDISDTTELGTMSKAIVWNEATATDASGFVTEHHTHFSGESFFLGLTEVVSNFTDPSGNYAVCTFLVNLTAVDTTPPRFQNCPTTIFQQVELGVTSVIVTWNDVIPIDVSPTEVVFQNHNSGDNFPVGKTQVGIVVADSAGQQGTCTFFVEVVAVDTTPPEISNCFENGIIETVEIGESSGNVFWVEPTATDLSEITISRSHAPGTEFSLGITMVTYIFFDNFENVALCMFSVTVLQVDTQPPEIMGCPDDIVENVEIGTTDMVEVSWTEPTASDPSGVTLTFQSLSPPASFAVGTETVVMYSFVDNSGIRNECVFVVEIKAVDTLSPIITDCPEDINYNLEVGINNMLPVYWVEPTATDNGPETPILTKRSDEPGDSFSPGSTIVHYQFSDYSNNLADCNFTIIITVVDTQPPVVLLCPDNIVTSPIELGAAGAEVSWQPPLVYDYSEPAVTSIGPTHQPGSIFQPGATRVEYRFEDAAGLDAICDFLVIVDVVDVTPPVVTGCPSDVVVTVPFHSTSGIANWVEPTAEDLSGTVTLSSQNAMPGDSFDVGVTSVTYVFSDAANNRADCTFLVTVQTDDPDRIVISNCPRDIEVNSEPGETVNVFWGEPFATNQAGTAFLDYQSHSPPTRLPPGKTVIMYSFKDDAGAVAICQFAVQVVEVRELKCPAVNITAEVPSDSYAVAVNWTTSSITNNTGSIQITSEARSGDLFPVGLTEVHYTFFHTDGRSIDCILRLFVFDVTPPEVFNCPTDISIGLPAEAQNLAVMWEEPIAVDNSGSITEVKSFEPGNVFRRGSHTVAYEFSDPSGNIGFCTFRITLTGEARVENDTLDKDFIITVAASSGVILLAIIIVAVCLGSVCCCRSHSKNHSIEDDIDIDDNYFNDGYAMRTHSQYVNNGYHKRESQVDLKYDEPPSTANSIKKRGSIDKSLQRRDSHYSQTLPRRPTQDPLDEGTRTIKRAYNGPVPGISTTLPRPKSHPQLEVEEMHQDVESSFGQEFPPIPEHLDNGDYLEIRLPLEKL</sequence>
<proteinExistence type="predicted"/>
<dbReference type="PANTHER" id="PTHR24273:SF32">
    <property type="entry name" value="HYALIN"/>
    <property type="match status" value="1"/>
</dbReference>
<feature type="compositionally biased region" description="Basic and acidic residues" evidence="2">
    <location>
        <begin position="948"/>
        <end position="960"/>
    </location>
</feature>
<dbReference type="InterPro" id="IPR003410">
    <property type="entry name" value="HYR_dom"/>
</dbReference>
<feature type="domain" description="HYR" evidence="4">
    <location>
        <begin position="603"/>
        <end position="685"/>
    </location>
</feature>
<evidence type="ECO:0000313" key="6">
    <source>
        <dbReference type="Proteomes" id="UP000230750"/>
    </source>
</evidence>
<keyword evidence="1" id="KW-0677">Repeat</keyword>
<feature type="domain" description="HYR" evidence="4">
    <location>
        <begin position="179"/>
        <end position="261"/>
    </location>
</feature>
<feature type="domain" description="HYR" evidence="4">
    <location>
        <begin position="262"/>
        <end position="346"/>
    </location>
</feature>
<feature type="region of interest" description="Disordered" evidence="2">
    <location>
        <begin position="930"/>
        <end position="976"/>
    </location>
</feature>
<organism evidence="5 6">
    <name type="scientific">Stichopus japonicus</name>
    <name type="common">Sea cucumber</name>
    <dbReference type="NCBI Taxonomy" id="307972"/>
    <lineage>
        <taxon>Eukaryota</taxon>
        <taxon>Metazoa</taxon>
        <taxon>Echinodermata</taxon>
        <taxon>Eleutherozoa</taxon>
        <taxon>Echinozoa</taxon>
        <taxon>Holothuroidea</taxon>
        <taxon>Aspidochirotacea</taxon>
        <taxon>Aspidochirotida</taxon>
        <taxon>Stichopodidae</taxon>
        <taxon>Apostichopus</taxon>
    </lineage>
</organism>
<keyword evidence="3" id="KW-1133">Transmembrane helix</keyword>
<feature type="transmembrane region" description="Helical" evidence="3">
    <location>
        <begin position="858"/>
        <end position="885"/>
    </location>
</feature>
<feature type="domain" description="HYR" evidence="4">
    <location>
        <begin position="519"/>
        <end position="602"/>
    </location>
</feature>
<keyword evidence="3" id="KW-0472">Membrane</keyword>
<keyword evidence="6" id="KW-1185">Reference proteome</keyword>
<feature type="domain" description="HYR" evidence="4">
    <location>
        <begin position="13"/>
        <end position="95"/>
    </location>
</feature>
<dbReference type="PANTHER" id="PTHR24273">
    <property type="entry name" value="FI04643P-RELATED"/>
    <property type="match status" value="1"/>
</dbReference>
<comment type="caution">
    <text evidence="5">The sequence shown here is derived from an EMBL/GenBank/DDBJ whole genome shotgun (WGS) entry which is preliminary data.</text>
</comment>
<feature type="domain" description="HYR" evidence="4">
    <location>
        <begin position="433"/>
        <end position="518"/>
    </location>
</feature>
<reference evidence="5 6" key="1">
    <citation type="journal article" date="2017" name="PLoS Biol.">
        <title>The sea cucumber genome provides insights into morphological evolution and visceral regeneration.</title>
        <authorList>
            <person name="Zhang X."/>
            <person name="Sun L."/>
            <person name="Yuan J."/>
            <person name="Sun Y."/>
            <person name="Gao Y."/>
            <person name="Zhang L."/>
            <person name="Li S."/>
            <person name="Dai H."/>
            <person name="Hamel J.F."/>
            <person name="Liu C."/>
            <person name="Yu Y."/>
            <person name="Liu S."/>
            <person name="Lin W."/>
            <person name="Guo K."/>
            <person name="Jin S."/>
            <person name="Xu P."/>
            <person name="Storey K.B."/>
            <person name="Huan P."/>
            <person name="Zhang T."/>
            <person name="Zhou Y."/>
            <person name="Zhang J."/>
            <person name="Lin C."/>
            <person name="Li X."/>
            <person name="Xing L."/>
            <person name="Huo D."/>
            <person name="Sun M."/>
            <person name="Wang L."/>
            <person name="Mercier A."/>
            <person name="Li F."/>
            <person name="Yang H."/>
            <person name="Xiang J."/>
        </authorList>
    </citation>
    <scope>NUCLEOTIDE SEQUENCE [LARGE SCALE GENOMIC DNA]</scope>
    <source>
        <strain evidence="5">Shaxun</strain>
        <tissue evidence="5">Muscle</tissue>
    </source>
</reference>
<dbReference type="Proteomes" id="UP000230750">
    <property type="component" value="Unassembled WGS sequence"/>
</dbReference>
<feature type="domain" description="HYR" evidence="4">
    <location>
        <begin position="96"/>
        <end position="178"/>
    </location>
</feature>
<evidence type="ECO:0000256" key="2">
    <source>
        <dbReference type="SAM" id="MobiDB-lite"/>
    </source>
</evidence>
<evidence type="ECO:0000259" key="4">
    <source>
        <dbReference type="PROSITE" id="PS50825"/>
    </source>
</evidence>
<dbReference type="PROSITE" id="PS50825">
    <property type="entry name" value="HYR"/>
    <property type="match status" value="9"/>
</dbReference>
<accession>A0A2G8KMR6</accession>
<dbReference type="OrthoDB" id="10045365at2759"/>
<protein>
    <recommendedName>
        <fullName evidence="4">HYR domain-containing protein</fullName>
    </recommendedName>
</protein>
<dbReference type="AlphaFoldDB" id="A0A2G8KMR6"/>
<gene>
    <name evidence="5" type="ORF">BSL78_13824</name>
</gene>
<evidence type="ECO:0000256" key="1">
    <source>
        <dbReference type="ARBA" id="ARBA00022737"/>
    </source>
</evidence>
<name>A0A2G8KMR6_STIJA</name>
<keyword evidence="3" id="KW-0812">Transmembrane</keyword>
<feature type="domain" description="HYR" evidence="4">
    <location>
        <begin position="763"/>
        <end position="845"/>
    </location>
</feature>